<comment type="caution">
    <text evidence="1">The sequence shown here is derived from an EMBL/GenBank/DDBJ whole genome shotgun (WGS) entry which is preliminary data.</text>
</comment>
<evidence type="ECO:0000313" key="1">
    <source>
        <dbReference type="EMBL" id="KAK0477542.1"/>
    </source>
</evidence>
<dbReference type="Proteomes" id="UP001175227">
    <property type="component" value="Unassembled WGS sequence"/>
</dbReference>
<proteinExistence type="predicted"/>
<gene>
    <name evidence="1" type="ORF">IW261DRAFT_1565835</name>
</gene>
<dbReference type="EMBL" id="JAUEPR010000016">
    <property type="protein sequence ID" value="KAK0477542.1"/>
    <property type="molecule type" value="Genomic_DNA"/>
</dbReference>
<organism evidence="1 2">
    <name type="scientific">Armillaria novae-zelandiae</name>
    <dbReference type="NCBI Taxonomy" id="153914"/>
    <lineage>
        <taxon>Eukaryota</taxon>
        <taxon>Fungi</taxon>
        <taxon>Dikarya</taxon>
        <taxon>Basidiomycota</taxon>
        <taxon>Agaricomycotina</taxon>
        <taxon>Agaricomycetes</taxon>
        <taxon>Agaricomycetidae</taxon>
        <taxon>Agaricales</taxon>
        <taxon>Marasmiineae</taxon>
        <taxon>Physalacriaceae</taxon>
        <taxon>Armillaria</taxon>
    </lineage>
</organism>
<name>A0AA39P4P8_9AGAR</name>
<sequence length="240" mass="27471">MADVLKDADNSPVPKFRWRNVPRFFLGHPLYVNASATRAKSEHRSGCIGRKVRDCWTKQDFKRSLEEELSLRARPDKELYVRACSKLNRESNPKLRSCDLPSTVNQRRRLCQDPRYGSGSSVVILFRASSVLCAQTNPLFLDLRATHNQPLALYADDLIGPHGKHPKYQTQLDKSTAPGRYDDMDGEKRAISFPLTARHITRLLSLQLELRPPPCTSPYFLYFFPHNDFAPIPNTKHPVL</sequence>
<keyword evidence="2" id="KW-1185">Reference proteome</keyword>
<dbReference type="AlphaFoldDB" id="A0AA39P4P8"/>
<accession>A0AA39P4P8</accession>
<protein>
    <submittedName>
        <fullName evidence="1">Uncharacterized protein</fullName>
    </submittedName>
</protein>
<evidence type="ECO:0000313" key="2">
    <source>
        <dbReference type="Proteomes" id="UP001175227"/>
    </source>
</evidence>
<reference evidence="1" key="1">
    <citation type="submission" date="2023-06" db="EMBL/GenBank/DDBJ databases">
        <authorList>
            <consortium name="Lawrence Berkeley National Laboratory"/>
            <person name="Ahrendt S."/>
            <person name="Sahu N."/>
            <person name="Indic B."/>
            <person name="Wong-Bajracharya J."/>
            <person name="Merenyi Z."/>
            <person name="Ke H.-M."/>
            <person name="Monk M."/>
            <person name="Kocsube S."/>
            <person name="Drula E."/>
            <person name="Lipzen A."/>
            <person name="Balint B."/>
            <person name="Henrissat B."/>
            <person name="Andreopoulos B."/>
            <person name="Martin F.M."/>
            <person name="Harder C.B."/>
            <person name="Rigling D."/>
            <person name="Ford K.L."/>
            <person name="Foster G.D."/>
            <person name="Pangilinan J."/>
            <person name="Papanicolaou A."/>
            <person name="Barry K."/>
            <person name="LaButti K."/>
            <person name="Viragh M."/>
            <person name="Koriabine M."/>
            <person name="Yan M."/>
            <person name="Riley R."/>
            <person name="Champramary S."/>
            <person name="Plett K.L."/>
            <person name="Tsai I.J."/>
            <person name="Slot J."/>
            <person name="Sipos G."/>
            <person name="Plett J."/>
            <person name="Nagy L.G."/>
            <person name="Grigoriev I.V."/>
        </authorList>
    </citation>
    <scope>NUCLEOTIDE SEQUENCE</scope>
    <source>
        <strain evidence="1">ICMP 16352</strain>
    </source>
</reference>